<evidence type="ECO:0000313" key="1">
    <source>
        <dbReference type="EMBL" id="CAG6493541.1"/>
    </source>
</evidence>
<dbReference type="EMBL" id="HBUE01214106">
    <property type="protein sequence ID" value="CAG6535925.1"/>
    <property type="molecule type" value="Transcribed_RNA"/>
</dbReference>
<organism evidence="1">
    <name type="scientific">Culex pipiens</name>
    <name type="common">House mosquito</name>
    <dbReference type="NCBI Taxonomy" id="7175"/>
    <lineage>
        <taxon>Eukaryota</taxon>
        <taxon>Metazoa</taxon>
        <taxon>Ecdysozoa</taxon>
        <taxon>Arthropoda</taxon>
        <taxon>Hexapoda</taxon>
        <taxon>Insecta</taxon>
        <taxon>Pterygota</taxon>
        <taxon>Neoptera</taxon>
        <taxon>Endopterygota</taxon>
        <taxon>Diptera</taxon>
        <taxon>Nematocera</taxon>
        <taxon>Culicoidea</taxon>
        <taxon>Culicidae</taxon>
        <taxon>Culicinae</taxon>
        <taxon>Culicini</taxon>
        <taxon>Culex</taxon>
        <taxon>Culex</taxon>
    </lineage>
</organism>
<sequence>MTRSSTRGWPFRYCLCASPSRPIWCVCSSSRCSGCSSRPAPTSGCSMCGTQIRASVCQPSFCGFCSSTWRRPSDGRIVGTYHTSISVDPLRRTALATRWSRSGSASRVTSATE</sequence>
<dbReference type="EMBL" id="HBUE01320614">
    <property type="protein sequence ID" value="CAG6587913.1"/>
    <property type="molecule type" value="Transcribed_RNA"/>
</dbReference>
<name>A0A8D8G3I7_CULPI</name>
<proteinExistence type="predicted"/>
<reference evidence="1" key="1">
    <citation type="submission" date="2021-05" db="EMBL/GenBank/DDBJ databases">
        <authorList>
            <person name="Alioto T."/>
            <person name="Alioto T."/>
            <person name="Gomez Garrido J."/>
        </authorList>
    </citation>
    <scope>NUCLEOTIDE SEQUENCE</scope>
</reference>
<dbReference type="AlphaFoldDB" id="A0A8D8G3I7"/>
<dbReference type="EMBL" id="HBUE01123720">
    <property type="protein sequence ID" value="CAG6493541.1"/>
    <property type="molecule type" value="Transcribed_RNA"/>
</dbReference>
<protein>
    <submittedName>
        <fullName evidence="1">(northern house mosquito) hypothetical protein</fullName>
    </submittedName>
</protein>
<accession>A0A8D8G3I7</accession>